<proteinExistence type="predicted"/>
<dbReference type="SUPFAM" id="SSF55961">
    <property type="entry name" value="Bet v1-like"/>
    <property type="match status" value="1"/>
</dbReference>
<dbReference type="RefSeq" id="WP_276235537.1">
    <property type="nucleotide sequence ID" value="NZ_CP119802.1"/>
</dbReference>
<evidence type="ECO:0000313" key="1">
    <source>
        <dbReference type="EMBL" id="MFC7234529.1"/>
    </source>
</evidence>
<dbReference type="PANTHER" id="PTHR36166:SF1">
    <property type="entry name" value="SRPBCC DOMAIN-CONTAINING PROTEIN"/>
    <property type="match status" value="1"/>
</dbReference>
<protein>
    <submittedName>
        <fullName evidence="1">SRPBCC family protein</fullName>
    </submittedName>
</protein>
<dbReference type="PANTHER" id="PTHR36166">
    <property type="entry name" value="CHROMOSOME 9, WHOLE GENOME SHOTGUN SEQUENCE"/>
    <property type="match status" value="1"/>
</dbReference>
<evidence type="ECO:0000313" key="2">
    <source>
        <dbReference type="Proteomes" id="UP001596398"/>
    </source>
</evidence>
<reference evidence="1 2" key="1">
    <citation type="journal article" date="2019" name="Int. J. Syst. Evol. Microbiol.">
        <title>The Global Catalogue of Microorganisms (GCM) 10K type strain sequencing project: providing services to taxonomists for standard genome sequencing and annotation.</title>
        <authorList>
            <consortium name="The Broad Institute Genomics Platform"/>
            <consortium name="The Broad Institute Genome Sequencing Center for Infectious Disease"/>
            <person name="Wu L."/>
            <person name="Ma J."/>
        </authorList>
    </citation>
    <scope>NUCLEOTIDE SEQUENCE [LARGE SCALE GENOMIC DNA]</scope>
    <source>
        <strain evidence="1 2">DT85</strain>
    </source>
</reference>
<dbReference type="Gene3D" id="3.30.530.20">
    <property type="match status" value="1"/>
</dbReference>
<accession>A0ABD5ZLX3</accession>
<organism evidence="1 2">
    <name type="scientific">Halosegnis marinus</name>
    <dbReference type="NCBI Taxonomy" id="3034023"/>
    <lineage>
        <taxon>Archaea</taxon>
        <taxon>Methanobacteriati</taxon>
        <taxon>Methanobacteriota</taxon>
        <taxon>Stenosarchaea group</taxon>
        <taxon>Halobacteria</taxon>
        <taxon>Halobacteriales</taxon>
        <taxon>Natronomonadaceae</taxon>
        <taxon>Halosegnis</taxon>
    </lineage>
</organism>
<gene>
    <name evidence="1" type="ORF">ACFQJ4_04270</name>
</gene>
<sequence length="148" mass="16831">MDEIVTEIEIDASPEAVWAVLTDFEAYPDWNPALEIAGEAVEGKRLEVTMEYENTRAMTFRPKVLVMDKPTEFRWQGHLFVAGLYDGEHRFVLTALDDGERTRLTQAETFHGVLVGFINRRIGDDVEAGFNQVNEALKRRVENSSSQP</sequence>
<dbReference type="InterPro" id="IPR023393">
    <property type="entry name" value="START-like_dom_sf"/>
</dbReference>
<keyword evidence="2" id="KW-1185">Reference proteome</keyword>
<comment type="caution">
    <text evidence="1">The sequence shown here is derived from an EMBL/GenBank/DDBJ whole genome shotgun (WGS) entry which is preliminary data.</text>
</comment>
<dbReference type="AlphaFoldDB" id="A0ABD5ZLX3"/>
<name>A0ABD5ZLX3_9EURY</name>
<dbReference type="CDD" id="cd07822">
    <property type="entry name" value="SRPBCC_4"/>
    <property type="match status" value="1"/>
</dbReference>
<dbReference type="InterPro" id="IPR019587">
    <property type="entry name" value="Polyketide_cyclase/dehydratase"/>
</dbReference>
<dbReference type="GeneID" id="79266197"/>
<dbReference type="EMBL" id="JBHTAP010000001">
    <property type="protein sequence ID" value="MFC7234529.1"/>
    <property type="molecule type" value="Genomic_DNA"/>
</dbReference>
<dbReference type="Proteomes" id="UP001596398">
    <property type="component" value="Unassembled WGS sequence"/>
</dbReference>
<dbReference type="Pfam" id="PF10604">
    <property type="entry name" value="Polyketide_cyc2"/>
    <property type="match status" value="1"/>
</dbReference>